<dbReference type="Proteomes" id="UP000563898">
    <property type="component" value="Unassembled WGS sequence"/>
</dbReference>
<dbReference type="PROSITE" id="PS50043">
    <property type="entry name" value="HTH_LUXR_2"/>
    <property type="match status" value="1"/>
</dbReference>
<dbReference type="InterPro" id="IPR016032">
    <property type="entry name" value="Sig_transdc_resp-reg_C-effctor"/>
</dbReference>
<keyword evidence="2" id="KW-0238">DNA-binding</keyword>
<organism evidence="5 6">
    <name type="scientific">Gordonia polyisoprenivorans</name>
    <dbReference type="NCBI Taxonomy" id="84595"/>
    <lineage>
        <taxon>Bacteria</taxon>
        <taxon>Bacillati</taxon>
        <taxon>Actinomycetota</taxon>
        <taxon>Actinomycetes</taxon>
        <taxon>Mycobacteriales</taxon>
        <taxon>Gordoniaceae</taxon>
        <taxon>Gordonia</taxon>
    </lineage>
</organism>
<dbReference type="InterPro" id="IPR027417">
    <property type="entry name" value="P-loop_NTPase"/>
</dbReference>
<gene>
    <name evidence="5" type="ORF">HGA05_00245</name>
</gene>
<keyword evidence="1" id="KW-0805">Transcription regulation</keyword>
<keyword evidence="3" id="KW-0804">Transcription</keyword>
<dbReference type="SMART" id="SM00421">
    <property type="entry name" value="HTH_LUXR"/>
    <property type="match status" value="1"/>
</dbReference>
<accession>A0A846WGA5</accession>
<feature type="domain" description="HTH luxR-type" evidence="4">
    <location>
        <begin position="858"/>
        <end position="916"/>
    </location>
</feature>
<evidence type="ECO:0000313" key="6">
    <source>
        <dbReference type="Proteomes" id="UP000563898"/>
    </source>
</evidence>
<dbReference type="Gene3D" id="3.40.50.300">
    <property type="entry name" value="P-loop containing nucleotide triphosphate hydrolases"/>
    <property type="match status" value="1"/>
</dbReference>
<dbReference type="PRINTS" id="PR00038">
    <property type="entry name" value="HTHLUXR"/>
</dbReference>
<comment type="caution">
    <text evidence="5">The sequence shown here is derived from an EMBL/GenBank/DDBJ whole genome shotgun (WGS) entry which is preliminary data.</text>
</comment>
<dbReference type="AlphaFoldDB" id="A0A846WGA5"/>
<dbReference type="PROSITE" id="PS00622">
    <property type="entry name" value="HTH_LUXR_1"/>
    <property type="match status" value="1"/>
</dbReference>
<evidence type="ECO:0000313" key="5">
    <source>
        <dbReference type="EMBL" id="NKY00009.1"/>
    </source>
</evidence>
<dbReference type="GO" id="GO:0006355">
    <property type="term" value="P:regulation of DNA-templated transcription"/>
    <property type="evidence" value="ECO:0007669"/>
    <property type="project" value="InterPro"/>
</dbReference>
<evidence type="ECO:0000256" key="3">
    <source>
        <dbReference type="ARBA" id="ARBA00023163"/>
    </source>
</evidence>
<protein>
    <submittedName>
        <fullName evidence="5">Helix-turn-helix domain-containing protein</fullName>
    </submittedName>
</protein>
<dbReference type="Pfam" id="PF13191">
    <property type="entry name" value="AAA_16"/>
    <property type="match status" value="1"/>
</dbReference>
<dbReference type="SUPFAM" id="SSF52540">
    <property type="entry name" value="P-loop containing nucleoside triphosphate hydrolases"/>
    <property type="match status" value="1"/>
</dbReference>
<dbReference type="GO" id="GO:0003677">
    <property type="term" value="F:DNA binding"/>
    <property type="evidence" value="ECO:0007669"/>
    <property type="project" value="UniProtKB-KW"/>
</dbReference>
<dbReference type="Gene3D" id="1.10.10.10">
    <property type="entry name" value="Winged helix-like DNA-binding domain superfamily/Winged helix DNA-binding domain"/>
    <property type="match status" value="1"/>
</dbReference>
<sequence length="929" mass="98113">MSEDESALSGDAGVVGRRRVIDRIDDVLLAATSGISGDGRALTIVGGPGTGRTTMLDVAVRRATALDMDVLAASGADDESAEPYAGLHQLLLPLLLSRAGEQTGSLAVRVALGFAPGPSPDGRQVADAVSALLADHLAHRPTLLVIDDLTRLDAESTGVVEDLGARRLSRLAIITSVQAGRAAPLLGTRLALGPLTEAESGRLLDAGHPALEPRLRSAILAASLGNPLAVREIPRSLTEDQRRGLQPVPAQIALTSRLARHMAETIADLPADTRLLLGMHAIDPDRPIGDFDDVLGGRDALVAALPALGNGLVELVGATRMRCLHPVVLGMIADGATRAERDLAHRSLGAVLAVQGIPEPATVDAIASVPRRAAMREASAEATRHLGDWRGAIDGLEAAATIDARPAERARRLARAAYLAASVDLAVASRLVTEMRLHDPTVAGTLDGALAIAAVASRGMLTDLDMAHRLLEEAIVDHGHGTPDDPLLAEAIGELRWVCWLSGRDDWLRAYRRTLHAVGGAPRAGRLTRRAAFGLLDGEVRADEVEAAIGMVDDHTDPTAIILVAEAAATVDRVASMTHHLERLIELADDRGPVVPAIWATLMLADDDVGRGDFARAEQRLDHAITRWGSAGFNLLSWGVDAQRARCAAGVGEAVVISECVRRMTAWAIPRRAHRVVEQAARAELASAASRSDATVVLERANAIGPIGEFGAGWRTSRSAHLDVVLAARQVGRPDLARVHVEAMTRNGFGVISPRCRMIHLAAQALVLTGAAARYLFEAALAVPEASQWPMDVARIQYSFGAHLRRNHAVAHAREPLTHAVRLFDELGCQEWVELVRAELDTTIVAREVLGGPIAGGLTHRELRIAEAAASGMSNKAIAVQMGISARTVGNHLHHAYVKLGIGSRGGLRDALQALGIGASAARARIPTE</sequence>
<dbReference type="PANTHER" id="PTHR44688">
    <property type="entry name" value="DNA-BINDING TRANSCRIPTIONAL ACTIVATOR DEVR_DOSR"/>
    <property type="match status" value="1"/>
</dbReference>
<proteinExistence type="predicted"/>
<dbReference type="Pfam" id="PF00196">
    <property type="entry name" value="GerE"/>
    <property type="match status" value="1"/>
</dbReference>
<dbReference type="CDD" id="cd06170">
    <property type="entry name" value="LuxR_C_like"/>
    <property type="match status" value="1"/>
</dbReference>
<dbReference type="InterPro" id="IPR000792">
    <property type="entry name" value="Tscrpt_reg_LuxR_C"/>
</dbReference>
<dbReference type="SUPFAM" id="SSF46894">
    <property type="entry name" value="C-terminal effector domain of the bipartite response regulators"/>
    <property type="match status" value="1"/>
</dbReference>
<dbReference type="InterPro" id="IPR036388">
    <property type="entry name" value="WH-like_DNA-bd_sf"/>
</dbReference>
<reference evidence="5 6" key="1">
    <citation type="submission" date="2020-04" db="EMBL/GenBank/DDBJ databases">
        <title>MicrobeNet Type strains.</title>
        <authorList>
            <person name="Nicholson A.C."/>
        </authorList>
    </citation>
    <scope>NUCLEOTIDE SEQUENCE [LARGE SCALE GENOMIC DNA]</scope>
    <source>
        <strain evidence="5 6">ATCC BAA-14</strain>
    </source>
</reference>
<evidence type="ECO:0000256" key="1">
    <source>
        <dbReference type="ARBA" id="ARBA00023015"/>
    </source>
</evidence>
<dbReference type="PANTHER" id="PTHR44688:SF16">
    <property type="entry name" value="DNA-BINDING TRANSCRIPTIONAL ACTIVATOR DEVR_DOSR"/>
    <property type="match status" value="1"/>
</dbReference>
<evidence type="ECO:0000256" key="2">
    <source>
        <dbReference type="ARBA" id="ARBA00023125"/>
    </source>
</evidence>
<dbReference type="EMBL" id="JAAXPC010000001">
    <property type="protein sequence ID" value="NKY00009.1"/>
    <property type="molecule type" value="Genomic_DNA"/>
</dbReference>
<evidence type="ECO:0000259" key="4">
    <source>
        <dbReference type="PROSITE" id="PS50043"/>
    </source>
</evidence>
<dbReference type="RefSeq" id="WP_006372351.1">
    <property type="nucleotide sequence ID" value="NZ_JAAXPC010000001.1"/>
</dbReference>
<dbReference type="InterPro" id="IPR041664">
    <property type="entry name" value="AAA_16"/>
</dbReference>
<name>A0A846WGA5_9ACTN</name>